<dbReference type="RefSeq" id="WP_021133020.1">
    <property type="nucleotide sequence ID" value="NZ_AQPH01000060.1"/>
</dbReference>
<dbReference type="EMBL" id="AQPH01000060">
    <property type="protein sequence ID" value="EPY00928.1"/>
    <property type="molecule type" value="Genomic_DNA"/>
</dbReference>
<evidence type="ECO:0000313" key="2">
    <source>
        <dbReference type="Proteomes" id="UP000015350"/>
    </source>
</evidence>
<dbReference type="AlphaFoldDB" id="S9SA26"/>
<name>S9SA26_MAGFU</name>
<organism evidence="1 2">
    <name type="scientific">Magnetospirillum fulvum MGU-K5</name>
    <dbReference type="NCBI Taxonomy" id="1316936"/>
    <lineage>
        <taxon>Bacteria</taxon>
        <taxon>Pseudomonadati</taxon>
        <taxon>Pseudomonadota</taxon>
        <taxon>Alphaproteobacteria</taxon>
        <taxon>Rhodospirillales</taxon>
        <taxon>Rhodospirillaceae</taxon>
        <taxon>Magnetospirillum</taxon>
    </lineage>
</organism>
<dbReference type="Proteomes" id="UP000015350">
    <property type="component" value="Unassembled WGS sequence"/>
</dbReference>
<dbReference type="STRING" id="1316936.K678_13618"/>
<gene>
    <name evidence="1" type="ORF">K678_13618</name>
</gene>
<evidence type="ECO:0000313" key="1">
    <source>
        <dbReference type="EMBL" id="EPY00928.1"/>
    </source>
</evidence>
<comment type="caution">
    <text evidence="1">The sequence shown here is derived from an EMBL/GenBank/DDBJ whole genome shotgun (WGS) entry which is preliminary data.</text>
</comment>
<sequence>MNGLFIVVPMENKTFAIIDKLGGRDGAFAAMVSAGYRGELPALRMMISRGRLSADAMRALMVAADRSGIGYSAGDFVLTADQPGEAA</sequence>
<protein>
    <submittedName>
        <fullName evidence="1">Uncharacterized protein</fullName>
    </submittedName>
</protein>
<proteinExistence type="predicted"/>
<reference evidence="1 2" key="1">
    <citation type="submission" date="2013-04" db="EMBL/GenBank/DDBJ databases">
        <authorList>
            <person name="Kuznetsov B."/>
            <person name="Ivanovsky R."/>
        </authorList>
    </citation>
    <scope>NUCLEOTIDE SEQUENCE [LARGE SCALE GENOMIC DNA]</scope>
    <source>
        <strain evidence="1 2">MGU-K5</strain>
    </source>
</reference>
<accession>S9SA26</accession>